<comment type="caution">
    <text evidence="2">The sequence shown here is derived from an EMBL/GenBank/DDBJ whole genome shotgun (WGS) entry which is preliminary data.</text>
</comment>
<keyword evidence="1" id="KW-0472">Membrane</keyword>
<reference evidence="2" key="1">
    <citation type="submission" date="2021-05" db="EMBL/GenBank/DDBJ databases">
        <title>A free-living protist that lacks canonical eukaryotic 1 DNA replication and segregation systems.</title>
        <authorList>
            <person name="Salas-Leiva D.E."/>
            <person name="Tromer E.C."/>
            <person name="Curtis B.A."/>
            <person name="Jerlstrom-Hultqvist J."/>
            <person name="Kolisko M."/>
            <person name="Yi Z."/>
            <person name="Salas-Leiva J.S."/>
            <person name="Gallot-Lavallee L."/>
            <person name="Kops G.J.P.L."/>
            <person name="Archibald J.M."/>
            <person name="Simpson A.G.B."/>
            <person name="Roger A.J."/>
        </authorList>
    </citation>
    <scope>NUCLEOTIDE SEQUENCE</scope>
    <source>
        <strain evidence="2">BICM</strain>
    </source>
</reference>
<keyword evidence="3" id="KW-1185">Reference proteome</keyword>
<sequence>MLSTLALKARVMLANRAFTTRILTLSSLLAVTLLVLVLIAVSTNTSLFRQKEELIVYPEPPIDTSLPHIVIIGAGLTGLGAAHRLRELGFERYQVHEAGQQIAGAEADGLGFVWDFGALELSSHYAYFDGLLESVLEHDQDRHTRVAWLVEDDAETSVDFETAEVPPHLERFKRLTAAGPDFVYPHVGSSNELAARLAADQATVEFSSTVVAIDPINRLVSLERGGATTVQPYGKLISTLPLPNLLRLVADCPHTPRTVARRFGEHANSLTCDAGRVVGLGVEGALPDALADAHWFAVAGHDRVWRVTVLSNYASTMAPAGHYSLLVEIDAPYADENEVIEEAAAFAAQHGFIEASGKIVSRRVASERCTPADATDILTDVQPWLVEHDILSRGRLGGWKADVANSDHLFMQGVEAADASLAGVPEMTYFHPDFVNDPARGKLTGRPNQRAYSSFRGTSGQQPMLHREQGNLRRIMVSGLLDYFQGPRDPPANDIPVLVVLAGSCAAVPTIASFVGVLQTGQDFDFATVGQHVDRRMFDEPWSPHVVAYSAANRATNWLISRLILPENTAAYRFIAVLEECEAANPFDLHASYHDMDAMSIESDIQFLKIGNGHNTMFDRKFFFDAVVPELLAHQDQDFGSLGLNWS</sequence>
<keyword evidence="1" id="KW-0812">Transmembrane</keyword>
<feature type="transmembrane region" description="Helical" evidence="1">
    <location>
        <begin position="21"/>
        <end position="41"/>
    </location>
</feature>
<dbReference type="AlphaFoldDB" id="A0A8J6BW55"/>
<gene>
    <name evidence="2" type="ORF">J8273_6683</name>
</gene>
<protein>
    <submittedName>
        <fullName evidence="2">UDP-galactopyranose mutase-like</fullName>
    </submittedName>
</protein>
<evidence type="ECO:0000256" key="1">
    <source>
        <dbReference type="SAM" id="Phobius"/>
    </source>
</evidence>
<organism evidence="2 3">
    <name type="scientific">Carpediemonas membranifera</name>
    <dbReference type="NCBI Taxonomy" id="201153"/>
    <lineage>
        <taxon>Eukaryota</taxon>
        <taxon>Metamonada</taxon>
        <taxon>Carpediemonas-like organisms</taxon>
        <taxon>Carpediemonas</taxon>
    </lineage>
</organism>
<evidence type="ECO:0000313" key="3">
    <source>
        <dbReference type="Proteomes" id="UP000717585"/>
    </source>
</evidence>
<dbReference type="OrthoDB" id="38045at2759"/>
<name>A0A8J6BW55_9EUKA</name>
<dbReference type="InterPro" id="IPR036188">
    <property type="entry name" value="FAD/NAD-bd_sf"/>
</dbReference>
<dbReference type="SUPFAM" id="SSF51905">
    <property type="entry name" value="FAD/NAD(P)-binding domain"/>
    <property type="match status" value="1"/>
</dbReference>
<evidence type="ECO:0000313" key="2">
    <source>
        <dbReference type="EMBL" id="KAG9392091.1"/>
    </source>
</evidence>
<dbReference type="PANTHER" id="PTHR43734">
    <property type="entry name" value="PHYTOENE DESATURASE"/>
    <property type="match status" value="1"/>
</dbReference>
<dbReference type="EMBL" id="JAHDYR010000039">
    <property type="protein sequence ID" value="KAG9392091.1"/>
    <property type="molecule type" value="Genomic_DNA"/>
</dbReference>
<dbReference type="PANTHER" id="PTHR43734:SF4">
    <property type="entry name" value="AMINE OXIDASE DOMAIN-CONTAINING PROTEIN"/>
    <property type="match status" value="1"/>
</dbReference>
<accession>A0A8J6BW55</accession>
<keyword evidence="1" id="KW-1133">Transmembrane helix</keyword>
<dbReference type="Proteomes" id="UP000717585">
    <property type="component" value="Unassembled WGS sequence"/>
</dbReference>
<proteinExistence type="predicted"/>
<dbReference type="Gene3D" id="3.50.50.60">
    <property type="entry name" value="FAD/NAD(P)-binding domain"/>
    <property type="match status" value="2"/>
</dbReference>